<dbReference type="Proteomes" id="UP001226720">
    <property type="component" value="Unassembled WGS sequence"/>
</dbReference>
<dbReference type="PROSITE" id="PS51257">
    <property type="entry name" value="PROKAR_LIPOPROTEIN"/>
    <property type="match status" value="1"/>
</dbReference>
<evidence type="ECO:0000313" key="2">
    <source>
        <dbReference type="Proteomes" id="UP001226720"/>
    </source>
</evidence>
<evidence type="ECO:0000313" key="1">
    <source>
        <dbReference type="EMBL" id="MDQ0482451.1"/>
    </source>
</evidence>
<dbReference type="RefSeq" id="WP_301550252.1">
    <property type="nucleotide sequence ID" value="NZ_JAQRMZ010000001.1"/>
</dbReference>
<organism evidence="1 2">
    <name type="scientific">Guptibacillus hwajinpoensis</name>
    <dbReference type="NCBI Taxonomy" id="208199"/>
    <lineage>
        <taxon>Bacteria</taxon>
        <taxon>Bacillati</taxon>
        <taxon>Bacillota</taxon>
        <taxon>Bacilli</taxon>
        <taxon>Bacillales</taxon>
        <taxon>Guptibacillaceae</taxon>
        <taxon>Guptibacillus</taxon>
    </lineage>
</organism>
<evidence type="ECO:0008006" key="3">
    <source>
        <dbReference type="Google" id="ProtNLM"/>
    </source>
</evidence>
<proteinExistence type="predicted"/>
<keyword evidence="2" id="KW-1185">Reference proteome</keyword>
<comment type="caution">
    <text evidence="1">The sequence shown here is derived from an EMBL/GenBank/DDBJ whole genome shotgun (WGS) entry which is preliminary data.</text>
</comment>
<accession>A0ABU0JZE1</accession>
<reference evidence="1" key="1">
    <citation type="submission" date="2023-07" db="EMBL/GenBank/DDBJ databases">
        <title>Genomic Encyclopedia of Type Strains, Phase IV (KMG-IV): sequencing the most valuable type-strain genomes for metagenomic binning, comparative biology and taxonomic classification.</title>
        <authorList>
            <person name="Goeker M."/>
        </authorList>
    </citation>
    <scope>NUCLEOTIDE SEQUENCE [LARGE SCALE GENOMIC DNA]</scope>
    <source>
        <strain evidence="1">JSM 076093</strain>
    </source>
</reference>
<dbReference type="EMBL" id="JAUSWM010000002">
    <property type="protein sequence ID" value="MDQ0482451.1"/>
    <property type="molecule type" value="Genomic_DNA"/>
</dbReference>
<protein>
    <recommendedName>
        <fullName evidence="3">Lipoprotein</fullName>
    </recommendedName>
</protein>
<dbReference type="GeneID" id="301325472"/>
<sequence>MRKWVGLCVIVGLFVTGCSSGTSTTEQVDNLVKKKEVENVSADELLYKPGIAVEYNQLLIGDKPDTWKIFVRDDKTVAIMNFIKTLPGGDSAYKAWMGEDDISVITYAVGEGIEEGALKYAQKLLKGSP</sequence>
<gene>
    <name evidence="1" type="ORF">QO000_001420</name>
</gene>
<name>A0ABU0JZE1_9BACL</name>